<evidence type="ECO:0000313" key="2">
    <source>
        <dbReference type="EMBL" id="KIX04713.1"/>
    </source>
</evidence>
<feature type="region of interest" description="Disordered" evidence="1">
    <location>
        <begin position="245"/>
        <end position="406"/>
    </location>
</feature>
<dbReference type="HOGENOM" id="CLU_022722_0_0_1"/>
<dbReference type="EMBL" id="KN847478">
    <property type="protein sequence ID" value="KIX04713.1"/>
    <property type="molecule type" value="Genomic_DNA"/>
</dbReference>
<evidence type="ECO:0000313" key="3">
    <source>
        <dbReference type="Proteomes" id="UP000053617"/>
    </source>
</evidence>
<feature type="compositionally biased region" description="Polar residues" evidence="1">
    <location>
        <begin position="397"/>
        <end position="406"/>
    </location>
</feature>
<feature type="compositionally biased region" description="Polar residues" evidence="1">
    <location>
        <begin position="57"/>
        <end position="71"/>
    </location>
</feature>
<feature type="compositionally biased region" description="Acidic residues" evidence="1">
    <location>
        <begin position="152"/>
        <end position="164"/>
    </location>
</feature>
<reference evidence="2 3" key="1">
    <citation type="submission" date="2015-01" db="EMBL/GenBank/DDBJ databases">
        <title>The Genome Sequence of Rhinocladiella mackenzie CBS 650.93.</title>
        <authorList>
            <consortium name="The Broad Institute Genomics Platform"/>
            <person name="Cuomo C."/>
            <person name="de Hoog S."/>
            <person name="Gorbushina A."/>
            <person name="Stielow B."/>
            <person name="Teixiera M."/>
            <person name="Abouelleil A."/>
            <person name="Chapman S.B."/>
            <person name="Priest M."/>
            <person name="Young S.K."/>
            <person name="Wortman J."/>
            <person name="Nusbaum C."/>
            <person name="Birren B."/>
        </authorList>
    </citation>
    <scope>NUCLEOTIDE SEQUENCE [LARGE SCALE GENOMIC DNA]</scope>
    <source>
        <strain evidence="2 3">CBS 650.93</strain>
    </source>
</reference>
<feature type="region of interest" description="Disordered" evidence="1">
    <location>
        <begin position="533"/>
        <end position="603"/>
    </location>
</feature>
<evidence type="ECO:0000256" key="1">
    <source>
        <dbReference type="SAM" id="MobiDB-lite"/>
    </source>
</evidence>
<dbReference type="RefSeq" id="XP_013271849.1">
    <property type="nucleotide sequence ID" value="XM_013416395.1"/>
</dbReference>
<proteinExistence type="predicted"/>
<name>A0A0D2H2Q5_9EURO</name>
<feature type="compositionally biased region" description="Polar residues" evidence="1">
    <location>
        <begin position="372"/>
        <end position="383"/>
    </location>
</feature>
<protein>
    <submittedName>
        <fullName evidence="2">Uncharacterized protein</fullName>
    </submittedName>
</protein>
<feature type="region of interest" description="Disordered" evidence="1">
    <location>
        <begin position="1"/>
        <end position="38"/>
    </location>
</feature>
<feature type="compositionally biased region" description="Acidic residues" evidence="1">
    <location>
        <begin position="342"/>
        <end position="353"/>
    </location>
</feature>
<feature type="compositionally biased region" description="Polar residues" evidence="1">
    <location>
        <begin position="293"/>
        <end position="332"/>
    </location>
</feature>
<feature type="compositionally biased region" description="Basic residues" evidence="1">
    <location>
        <begin position="274"/>
        <end position="291"/>
    </location>
</feature>
<sequence>MGKIKNAPNVRQLRSSRSTRNQEHNTAPRNRAGVIDWDPTEGLPVRKWEQVTVKVNQDVSTDPSDTNNQNQEHIDNDFPWPEQPLPHFFNQLAPHSQELLRRARMGNTAVKMPTWDRKTESWISSSELDARNARLKSKHLLNNPESPNSHNEDEEDDENDDAFDADGLPEKRRKTNSGVQERVFETKKWVQIPAAIAEKLPEPKYLADRRPGMESLYGGAYKATNGFGALGLSPGTGSANVGYDLGDGSGLGNAAGVLGTTNPVQESTPVRKNIPPKRKKKKLGGPGRKKANPNPTGDNAVTTMSGDTTTGIPTGDNQPSATTDIQMRDNQNGEGEGSGSESEGEGSEEGEIEEGGKTEPDATAQTTAADQENLSAEPNNDQVSEAEVEPEPAIEVTGTSLTAPNSEIITTISTDAETQQATVVETLSEAHDHHEPAAHQHIETIQASAPETEPQSLSITDTLLAEPVPPPVVEVADETPTEPSAIITPAAEPELVLEQGPIVEEVKPAGSEPEPTSDEVKTVDTVAVDFETVQEAPQTETAEQVDKDNEPVSRSTEPMNQEQEQAQEEEKISTEGGAEAQATAEMDLLGGLEAAVEKEHEAV</sequence>
<feature type="compositionally biased region" description="Polar residues" evidence="1">
    <location>
        <begin position="259"/>
        <end position="270"/>
    </location>
</feature>
<gene>
    <name evidence="2" type="ORF">Z518_05583</name>
</gene>
<feature type="compositionally biased region" description="Polar residues" evidence="1">
    <location>
        <begin position="12"/>
        <end position="28"/>
    </location>
</feature>
<keyword evidence="3" id="KW-1185">Reference proteome</keyword>
<dbReference type="OrthoDB" id="4161057at2759"/>
<feature type="region of interest" description="Disordered" evidence="1">
    <location>
        <begin position="57"/>
        <end position="88"/>
    </location>
</feature>
<dbReference type="VEuPathDB" id="FungiDB:Z518_05583"/>
<accession>A0A0D2H2Q5</accession>
<feature type="compositionally biased region" description="Low complexity" evidence="1">
    <location>
        <begin position="361"/>
        <end position="371"/>
    </location>
</feature>
<organism evidence="2 3">
    <name type="scientific">Rhinocladiella mackenziei CBS 650.93</name>
    <dbReference type="NCBI Taxonomy" id="1442369"/>
    <lineage>
        <taxon>Eukaryota</taxon>
        <taxon>Fungi</taxon>
        <taxon>Dikarya</taxon>
        <taxon>Ascomycota</taxon>
        <taxon>Pezizomycotina</taxon>
        <taxon>Eurotiomycetes</taxon>
        <taxon>Chaetothyriomycetidae</taxon>
        <taxon>Chaetothyriales</taxon>
        <taxon>Herpotrichiellaceae</taxon>
        <taxon>Rhinocladiella</taxon>
    </lineage>
</organism>
<dbReference type="STRING" id="1442369.A0A0D2H2Q5"/>
<dbReference type="AlphaFoldDB" id="A0A0D2H2Q5"/>
<feature type="compositionally biased region" description="Low complexity" evidence="1">
    <location>
        <begin position="574"/>
        <end position="585"/>
    </location>
</feature>
<feature type="region of interest" description="Disordered" evidence="1">
    <location>
        <begin position="137"/>
        <end position="179"/>
    </location>
</feature>
<dbReference type="Proteomes" id="UP000053617">
    <property type="component" value="Unassembled WGS sequence"/>
</dbReference>
<dbReference type="GeneID" id="25293654"/>